<feature type="region of interest" description="Disordered" evidence="1">
    <location>
        <begin position="1"/>
        <end position="20"/>
    </location>
</feature>
<evidence type="ECO:0000256" key="1">
    <source>
        <dbReference type="SAM" id="MobiDB-lite"/>
    </source>
</evidence>
<protein>
    <submittedName>
        <fullName evidence="2">Uncharacterized protein</fullName>
    </submittedName>
</protein>
<dbReference type="AlphaFoldDB" id="A0A381TIZ2"/>
<organism evidence="2">
    <name type="scientific">marine metagenome</name>
    <dbReference type="NCBI Taxonomy" id="408172"/>
    <lineage>
        <taxon>unclassified sequences</taxon>
        <taxon>metagenomes</taxon>
        <taxon>ecological metagenomes</taxon>
    </lineage>
</organism>
<name>A0A381TIZ2_9ZZZZ</name>
<reference evidence="2" key="1">
    <citation type="submission" date="2018-05" db="EMBL/GenBank/DDBJ databases">
        <authorList>
            <person name="Lanie J.A."/>
            <person name="Ng W.-L."/>
            <person name="Kazmierczak K.M."/>
            <person name="Andrzejewski T.M."/>
            <person name="Davidsen T.M."/>
            <person name="Wayne K.J."/>
            <person name="Tettelin H."/>
            <person name="Glass J.I."/>
            <person name="Rusch D."/>
            <person name="Podicherti R."/>
            <person name="Tsui H.-C.T."/>
            <person name="Winkler M.E."/>
        </authorList>
    </citation>
    <scope>NUCLEOTIDE SEQUENCE</scope>
</reference>
<accession>A0A381TIZ2</accession>
<proteinExistence type="predicted"/>
<gene>
    <name evidence="2" type="ORF">METZ01_LOCUS68653</name>
</gene>
<evidence type="ECO:0000313" key="2">
    <source>
        <dbReference type="EMBL" id="SVA15799.1"/>
    </source>
</evidence>
<sequence>MLSKRGAEGQSRTDTGSPPPVFELVAVRTTRPHQPIYVPQSRLQCSNAFHQTSRDVNSLVDGLTVVSCASTGQSARQGEIPHDEDFLTSVIQSGTY</sequence>
<dbReference type="EMBL" id="UINC01004638">
    <property type="protein sequence ID" value="SVA15799.1"/>
    <property type="molecule type" value="Genomic_DNA"/>
</dbReference>